<organism evidence="1 2">
    <name type="scientific">Thalassospira lucentensis</name>
    <dbReference type="NCBI Taxonomy" id="168935"/>
    <lineage>
        <taxon>Bacteria</taxon>
        <taxon>Pseudomonadati</taxon>
        <taxon>Pseudomonadota</taxon>
        <taxon>Alphaproteobacteria</taxon>
        <taxon>Rhodospirillales</taxon>
        <taxon>Thalassospiraceae</taxon>
        <taxon>Thalassospira</taxon>
    </lineage>
</organism>
<dbReference type="Proteomes" id="UP000264753">
    <property type="component" value="Unassembled WGS sequence"/>
</dbReference>
<comment type="caution">
    <text evidence="1">The sequence shown here is derived from an EMBL/GenBank/DDBJ whole genome shotgun (WGS) entry which is preliminary data.</text>
</comment>
<dbReference type="AlphaFoldDB" id="A0A358HNN3"/>
<evidence type="ECO:0000313" key="1">
    <source>
        <dbReference type="EMBL" id="HBU96760.1"/>
    </source>
</evidence>
<accession>A0A358HNN3</accession>
<proteinExistence type="predicted"/>
<feature type="non-terminal residue" evidence="1">
    <location>
        <position position="53"/>
    </location>
</feature>
<feature type="non-terminal residue" evidence="1">
    <location>
        <position position="1"/>
    </location>
</feature>
<evidence type="ECO:0000313" key="2">
    <source>
        <dbReference type="Proteomes" id="UP000264753"/>
    </source>
</evidence>
<dbReference type="Gene3D" id="3.40.50.2300">
    <property type="match status" value="1"/>
</dbReference>
<sequence>IVVKGLDNPFFEQINLGCQKWMSENKDSEYECLYTGPASSADEAGEVQIVDDL</sequence>
<gene>
    <name evidence="1" type="ORF">DEF21_02485</name>
</gene>
<protein>
    <submittedName>
        <fullName evidence="1">Sugar ABC transporter substrate-binding protein</fullName>
    </submittedName>
</protein>
<reference evidence="1 2" key="1">
    <citation type="journal article" date="2018" name="Nat. Biotechnol.">
        <title>A standardized bacterial taxonomy based on genome phylogeny substantially revises the tree of life.</title>
        <authorList>
            <person name="Parks D.H."/>
            <person name="Chuvochina M."/>
            <person name="Waite D.W."/>
            <person name="Rinke C."/>
            <person name="Skarshewski A."/>
            <person name="Chaumeil P.A."/>
            <person name="Hugenholtz P."/>
        </authorList>
    </citation>
    <scope>NUCLEOTIDE SEQUENCE [LARGE SCALE GENOMIC DNA]</scope>
    <source>
        <strain evidence="1">UBA8707</strain>
    </source>
</reference>
<name>A0A358HNN3_9PROT</name>
<dbReference type="EMBL" id="DOOG01000024">
    <property type="protein sequence ID" value="HBU96760.1"/>
    <property type="molecule type" value="Genomic_DNA"/>
</dbReference>